<reference evidence="2" key="1">
    <citation type="journal article" date="2020" name="Nature">
        <title>Giant virus diversity and host interactions through global metagenomics.</title>
        <authorList>
            <person name="Schulz F."/>
            <person name="Roux S."/>
            <person name="Paez-Espino D."/>
            <person name="Jungbluth S."/>
            <person name="Walsh D.A."/>
            <person name="Denef V.J."/>
            <person name="McMahon K.D."/>
            <person name="Konstantinidis K.T."/>
            <person name="Eloe-Fadrosh E.A."/>
            <person name="Kyrpides N.C."/>
            <person name="Woyke T."/>
        </authorList>
    </citation>
    <scope>NUCLEOTIDE SEQUENCE</scope>
    <source>
        <strain evidence="2">GVMAG-M-3300023179-27</strain>
    </source>
</reference>
<dbReference type="SUPFAM" id="SSF46565">
    <property type="entry name" value="Chaperone J-domain"/>
    <property type="match status" value="1"/>
</dbReference>
<dbReference type="InterPro" id="IPR001623">
    <property type="entry name" value="DnaJ_domain"/>
</dbReference>
<accession>A0A6C0EBS8</accession>
<organism evidence="2">
    <name type="scientific">viral metagenome</name>
    <dbReference type="NCBI Taxonomy" id="1070528"/>
    <lineage>
        <taxon>unclassified sequences</taxon>
        <taxon>metagenomes</taxon>
        <taxon>organismal metagenomes</taxon>
    </lineage>
</organism>
<evidence type="ECO:0000313" key="2">
    <source>
        <dbReference type="EMBL" id="QHT25729.1"/>
    </source>
</evidence>
<evidence type="ECO:0000259" key="1">
    <source>
        <dbReference type="PROSITE" id="PS50076"/>
    </source>
</evidence>
<feature type="domain" description="J" evidence="1">
    <location>
        <begin position="1"/>
        <end position="61"/>
    </location>
</feature>
<protein>
    <recommendedName>
        <fullName evidence="1">J domain-containing protein</fullName>
    </recommendedName>
</protein>
<dbReference type="InterPro" id="IPR036869">
    <property type="entry name" value="J_dom_sf"/>
</dbReference>
<dbReference type="PROSITE" id="PS50076">
    <property type="entry name" value="DNAJ_2"/>
    <property type="match status" value="1"/>
</dbReference>
<sequence length="201" mass="23385">MSGVLGVEPNATLTEVQKAYHSKIRELDTNDSEFSNKFESLTQAYNGLVDRAKRAKRDEIAGYRHNHSLFSDDDMFGFGLVDRSFFRNPFRAFENVHNRIEKFMSHLDHLDETDPDIKEYLDDEKNYQEVETDAPYEGYKKYVSSYTTINNGKRESKTVSRVEKIKDGKKRISQVSKIQDGDKVTIQKLGDKNQERLEDKQ</sequence>
<dbReference type="EMBL" id="MN739774">
    <property type="protein sequence ID" value="QHT25729.1"/>
    <property type="molecule type" value="Genomic_DNA"/>
</dbReference>
<dbReference type="AlphaFoldDB" id="A0A6C0EBS8"/>
<name>A0A6C0EBS8_9ZZZZ</name>
<dbReference type="Gene3D" id="1.10.287.110">
    <property type="entry name" value="DnaJ domain"/>
    <property type="match status" value="1"/>
</dbReference>
<proteinExistence type="predicted"/>
<dbReference type="Pfam" id="PF00226">
    <property type="entry name" value="DnaJ"/>
    <property type="match status" value="1"/>
</dbReference>